<gene>
    <name evidence="1" type="ORF">TNCV_2140981</name>
</gene>
<accession>A0A8X6RXG0</accession>
<dbReference type="AlphaFoldDB" id="A0A8X6RXG0"/>
<keyword evidence="2" id="KW-1185">Reference proteome</keyword>
<protein>
    <submittedName>
        <fullName evidence="1">Uncharacterized protein</fullName>
    </submittedName>
</protein>
<comment type="caution">
    <text evidence="1">The sequence shown here is derived from an EMBL/GenBank/DDBJ whole genome shotgun (WGS) entry which is preliminary data.</text>
</comment>
<dbReference type="Proteomes" id="UP000887159">
    <property type="component" value="Unassembled WGS sequence"/>
</dbReference>
<name>A0A8X6RXG0_TRICX</name>
<reference evidence="1" key="1">
    <citation type="submission" date="2020-08" db="EMBL/GenBank/DDBJ databases">
        <title>Multicomponent nature underlies the extraordinary mechanical properties of spider dragline silk.</title>
        <authorList>
            <person name="Kono N."/>
            <person name="Nakamura H."/>
            <person name="Mori M."/>
            <person name="Yoshida Y."/>
            <person name="Ohtoshi R."/>
            <person name="Malay A.D."/>
            <person name="Moran D.A.P."/>
            <person name="Tomita M."/>
            <person name="Numata K."/>
            <person name="Arakawa K."/>
        </authorList>
    </citation>
    <scope>NUCLEOTIDE SEQUENCE</scope>
</reference>
<evidence type="ECO:0000313" key="1">
    <source>
        <dbReference type="EMBL" id="GFY00705.1"/>
    </source>
</evidence>
<sequence>MSSFLYYLPSKENWAQVQVLVSRPSPTGITSPSVEDLLPFTKDCLRSAIGPSHPSRGGVRSRRLAGELHRLPLSAGKRDVIEPLLIDWMLVRTTLTASSNTVFDLTTETPPIVMVPSLSVVTDEMVESIPFQCPKDLVLQV</sequence>
<dbReference type="EMBL" id="BMAU01021221">
    <property type="protein sequence ID" value="GFY00705.1"/>
    <property type="molecule type" value="Genomic_DNA"/>
</dbReference>
<proteinExistence type="predicted"/>
<evidence type="ECO:0000313" key="2">
    <source>
        <dbReference type="Proteomes" id="UP000887159"/>
    </source>
</evidence>
<organism evidence="1 2">
    <name type="scientific">Trichonephila clavipes</name>
    <name type="common">Golden silk orbweaver</name>
    <name type="synonym">Nephila clavipes</name>
    <dbReference type="NCBI Taxonomy" id="2585209"/>
    <lineage>
        <taxon>Eukaryota</taxon>
        <taxon>Metazoa</taxon>
        <taxon>Ecdysozoa</taxon>
        <taxon>Arthropoda</taxon>
        <taxon>Chelicerata</taxon>
        <taxon>Arachnida</taxon>
        <taxon>Araneae</taxon>
        <taxon>Araneomorphae</taxon>
        <taxon>Entelegynae</taxon>
        <taxon>Araneoidea</taxon>
        <taxon>Nephilidae</taxon>
        <taxon>Trichonephila</taxon>
    </lineage>
</organism>